<name>A0A1S2N360_9BURK</name>
<dbReference type="AlphaFoldDB" id="A0A1S2N360"/>
<feature type="transmembrane region" description="Helical" evidence="1">
    <location>
        <begin position="87"/>
        <end position="107"/>
    </location>
</feature>
<protein>
    <submittedName>
        <fullName evidence="2">Uncharacterized protein</fullName>
    </submittedName>
</protein>
<reference evidence="2 3" key="1">
    <citation type="submission" date="2014-10" db="EMBL/GenBank/DDBJ databases">
        <authorList>
            <person name="Seo M.-J."/>
            <person name="Seok Y.J."/>
            <person name="Cha I.-T."/>
        </authorList>
    </citation>
    <scope>NUCLEOTIDE SEQUENCE [LARGE SCALE GENOMIC DNA]</scope>
    <source>
        <strain evidence="2 3">NEU</strain>
    </source>
</reference>
<keyword evidence="1" id="KW-0472">Membrane</keyword>
<evidence type="ECO:0000313" key="3">
    <source>
        <dbReference type="Proteomes" id="UP000180246"/>
    </source>
</evidence>
<feature type="transmembrane region" description="Helical" evidence="1">
    <location>
        <begin position="113"/>
        <end position="129"/>
    </location>
</feature>
<comment type="caution">
    <text evidence="2">The sequence shown here is derived from an EMBL/GenBank/DDBJ whole genome shotgun (WGS) entry which is preliminary data.</text>
</comment>
<accession>A0A1S2N360</accession>
<dbReference type="RefSeq" id="WP_071362474.1">
    <property type="nucleotide sequence ID" value="NZ_DKJM01000023.1"/>
</dbReference>
<feature type="transmembrane region" description="Helical" evidence="1">
    <location>
        <begin position="49"/>
        <end position="66"/>
    </location>
</feature>
<feature type="transmembrane region" description="Helical" evidence="1">
    <location>
        <begin position="136"/>
        <end position="163"/>
    </location>
</feature>
<dbReference type="Proteomes" id="UP000180246">
    <property type="component" value="Unassembled WGS sequence"/>
</dbReference>
<evidence type="ECO:0000256" key="1">
    <source>
        <dbReference type="SAM" id="Phobius"/>
    </source>
</evidence>
<evidence type="ECO:0000313" key="2">
    <source>
        <dbReference type="EMBL" id="OIJ39525.1"/>
    </source>
</evidence>
<gene>
    <name evidence="2" type="ORF">LO55_3582</name>
</gene>
<organism evidence="2 3">
    <name type="scientific">Massilia timonae</name>
    <dbReference type="NCBI Taxonomy" id="47229"/>
    <lineage>
        <taxon>Bacteria</taxon>
        <taxon>Pseudomonadati</taxon>
        <taxon>Pseudomonadota</taxon>
        <taxon>Betaproteobacteria</taxon>
        <taxon>Burkholderiales</taxon>
        <taxon>Oxalobacteraceae</taxon>
        <taxon>Telluria group</taxon>
        <taxon>Massilia</taxon>
    </lineage>
</organism>
<dbReference type="EMBL" id="JRYB01000001">
    <property type="protein sequence ID" value="OIJ39525.1"/>
    <property type="molecule type" value="Genomic_DNA"/>
</dbReference>
<keyword evidence="1" id="KW-0812">Transmembrane</keyword>
<proteinExistence type="predicted"/>
<keyword evidence="1" id="KW-1133">Transmembrane helix</keyword>
<sequence length="179" mass="19289">MNAASASRRRTLLTLLALCAELALLAREHLHGGVLSHHLLANPELPAVSNWWGLLLVPLLTWWTVGRVERRARLAATGGLSLRPAPLVAFLCALAYGATLAALFAAGSPLVDYVFFGLLALALVVRLWHAEYLLGFVLAMNFVAGPILPAMFGAVIALFSWLVHAAGRALWRRLRPGVA</sequence>